<feature type="domain" description="N-acetyltransferase" evidence="1">
    <location>
        <begin position="7"/>
        <end position="96"/>
    </location>
</feature>
<keyword evidence="3" id="KW-1185">Reference proteome</keyword>
<accession>A0A4R4SKQ4</accession>
<organism evidence="2 3">
    <name type="scientific">Streptomyces hainanensis</name>
    <dbReference type="NCBI Taxonomy" id="402648"/>
    <lineage>
        <taxon>Bacteria</taxon>
        <taxon>Bacillati</taxon>
        <taxon>Actinomycetota</taxon>
        <taxon>Actinomycetes</taxon>
        <taxon>Kitasatosporales</taxon>
        <taxon>Streptomycetaceae</taxon>
        <taxon>Streptomyces</taxon>
    </lineage>
</organism>
<keyword evidence="2" id="KW-0808">Transferase</keyword>
<dbReference type="EMBL" id="SMKI01000629">
    <property type="protein sequence ID" value="TDC62622.1"/>
    <property type="molecule type" value="Genomic_DNA"/>
</dbReference>
<comment type="caution">
    <text evidence="2">The sequence shown here is derived from an EMBL/GenBank/DDBJ whole genome shotgun (WGS) entry which is preliminary data.</text>
</comment>
<dbReference type="RefSeq" id="WP_132821989.1">
    <property type="nucleotide sequence ID" value="NZ_SMKI01000629.1"/>
</dbReference>
<dbReference type="GO" id="GO:0016747">
    <property type="term" value="F:acyltransferase activity, transferring groups other than amino-acyl groups"/>
    <property type="evidence" value="ECO:0007669"/>
    <property type="project" value="InterPro"/>
</dbReference>
<proteinExistence type="predicted"/>
<protein>
    <submittedName>
        <fullName evidence="2">N-acetyltransferase</fullName>
    </submittedName>
</protein>
<dbReference type="OrthoDB" id="9132139at2"/>
<dbReference type="Proteomes" id="UP000295345">
    <property type="component" value="Unassembled WGS sequence"/>
</dbReference>
<evidence type="ECO:0000313" key="3">
    <source>
        <dbReference type="Proteomes" id="UP000295345"/>
    </source>
</evidence>
<dbReference type="SUPFAM" id="SSF55729">
    <property type="entry name" value="Acyl-CoA N-acyltransferases (Nat)"/>
    <property type="match status" value="1"/>
</dbReference>
<sequence length="130" mass="14710">MGPKTVSLRRIELTDWRDVHSWACLPEACRFQPWGPNTEEQTRAFVLSAVEGWAHRPQRRFAFVARYGGAVVGMGELRVRSVEHRQGELAYVVHPKLFSILEDEWRSLSSPPPAEAAAFGAGRVRAGRWP</sequence>
<dbReference type="InterPro" id="IPR000182">
    <property type="entry name" value="GNAT_dom"/>
</dbReference>
<name>A0A4R4SKQ4_9ACTN</name>
<reference evidence="2 3" key="1">
    <citation type="submission" date="2019-03" db="EMBL/GenBank/DDBJ databases">
        <title>Draft genome sequences of novel Actinobacteria.</title>
        <authorList>
            <person name="Sahin N."/>
            <person name="Ay H."/>
            <person name="Saygin H."/>
        </authorList>
    </citation>
    <scope>NUCLEOTIDE SEQUENCE [LARGE SCALE GENOMIC DNA]</scope>
    <source>
        <strain evidence="2 3">DSM 41900</strain>
    </source>
</reference>
<dbReference type="Pfam" id="PF13302">
    <property type="entry name" value="Acetyltransf_3"/>
    <property type="match status" value="1"/>
</dbReference>
<dbReference type="AlphaFoldDB" id="A0A4R4SKQ4"/>
<dbReference type="InterPro" id="IPR016181">
    <property type="entry name" value="Acyl_CoA_acyltransferase"/>
</dbReference>
<dbReference type="Gene3D" id="3.40.630.30">
    <property type="match status" value="1"/>
</dbReference>
<evidence type="ECO:0000259" key="1">
    <source>
        <dbReference type="Pfam" id="PF13302"/>
    </source>
</evidence>
<gene>
    <name evidence="2" type="ORF">E1283_33790</name>
</gene>
<evidence type="ECO:0000313" key="2">
    <source>
        <dbReference type="EMBL" id="TDC62622.1"/>
    </source>
</evidence>